<accession>A0AA90KA24</accession>
<evidence type="ECO:0000313" key="1">
    <source>
        <dbReference type="EMBL" id="MDK4882533.1"/>
    </source>
</evidence>
<sequence length="160" mass="18206">MVASATIHELLLFIFESVKLKKLNFWSIFMQWLKTCLSLFLSFAILLVGSAAAASSVHKRCLMPSEQMKSMQMEASQNQDMMHTDCMKVEAKVKKTLHDPSCMSEQDCIMSFAKIAYTPSPQEFLYAKVFPPIERSAFYSLDQNLPAPFPSVLWKPPRSN</sequence>
<reference evidence="1" key="2">
    <citation type="submission" date="2023-01" db="EMBL/GenBank/DDBJ databases">
        <title>Genomic dissection of endemic carbapenem resistance: metallo-beta-lactamase gene dissemination through clonal, plasmid and integron transfer pathways.</title>
        <authorList>
            <person name="Macesic N."/>
        </authorList>
    </citation>
    <scope>NUCLEOTIDE SEQUENCE</scope>
    <source>
        <strain evidence="1">CPO519</strain>
    </source>
</reference>
<comment type="caution">
    <text evidence="1">The sequence shown here is derived from an EMBL/GenBank/DDBJ whole genome shotgun (WGS) entry which is preliminary data.</text>
</comment>
<evidence type="ECO:0000313" key="3">
    <source>
        <dbReference type="Proteomes" id="UP001174156"/>
    </source>
</evidence>
<dbReference type="AlphaFoldDB" id="A0AA90KA24"/>
<name>A0AA90KA24_ACIBA</name>
<proteinExistence type="predicted"/>
<dbReference type="EMBL" id="JARTMM020000001">
    <property type="protein sequence ID" value="MEC5495547.1"/>
    <property type="molecule type" value="Genomic_DNA"/>
</dbReference>
<organism evidence="1">
    <name type="scientific">Acinetobacter baumannii</name>
    <dbReference type="NCBI Taxonomy" id="470"/>
    <lineage>
        <taxon>Bacteria</taxon>
        <taxon>Pseudomonadati</taxon>
        <taxon>Pseudomonadota</taxon>
        <taxon>Gammaproteobacteria</taxon>
        <taxon>Moraxellales</taxon>
        <taxon>Moraxellaceae</taxon>
        <taxon>Acinetobacter</taxon>
        <taxon>Acinetobacter calcoaceticus/baumannii complex</taxon>
    </lineage>
</organism>
<dbReference type="Proteomes" id="UP001174156">
    <property type="component" value="Unassembled WGS sequence"/>
</dbReference>
<reference evidence="2" key="3">
    <citation type="submission" date="2024-01" db="EMBL/GenBank/DDBJ databases">
        <authorList>
            <person name="Macesic N."/>
        </authorList>
    </citation>
    <scope>NUCLEOTIDE SEQUENCE</scope>
    <source>
        <strain evidence="2">CPO519</strain>
    </source>
</reference>
<dbReference type="EMBL" id="JARTMM010000049">
    <property type="protein sequence ID" value="MDK4882533.1"/>
    <property type="molecule type" value="Genomic_DNA"/>
</dbReference>
<protein>
    <submittedName>
        <fullName evidence="1">Uncharacterized protein</fullName>
    </submittedName>
</protein>
<reference evidence="2 3" key="1">
    <citation type="journal article" date="2023" name="Nat. Commun.">
        <title>Genomic dissection of endemic carbapenem resistance reveals metallo-beta-lactamase dissemination through clonal, plasmid and integron transfer.</title>
        <authorList>
            <person name="Macesic N."/>
            <person name="Hawkey J."/>
            <person name="Vezina B."/>
            <person name="Wisniewski J.A."/>
            <person name="Cottingham H."/>
            <person name="Blakeway L.V."/>
            <person name="Harshegyi T."/>
            <person name="Pragastis K."/>
            <person name="Badoordeen G.Z."/>
            <person name="Dennison A."/>
            <person name="Spelman D.W."/>
            <person name="Jenney A.W.J."/>
            <person name="Peleg A.Y."/>
        </authorList>
    </citation>
    <scope>NUCLEOTIDE SEQUENCE [LARGE SCALE GENOMIC DNA]</scope>
    <source>
        <strain evidence="2 3">CPO519</strain>
    </source>
</reference>
<gene>
    <name evidence="2" type="ORF">P9867_002945</name>
    <name evidence="1" type="ORF">P9867_12760</name>
</gene>
<evidence type="ECO:0000313" key="2">
    <source>
        <dbReference type="EMBL" id="MEC5495547.1"/>
    </source>
</evidence>
<dbReference type="RefSeq" id="WP_000226587.1">
    <property type="nucleotide sequence ID" value="NZ_JAECSJ010000078.1"/>
</dbReference>